<keyword evidence="2" id="KW-1185">Reference proteome</keyword>
<reference evidence="1 2" key="1">
    <citation type="submission" date="2016-12" db="EMBL/GenBank/DDBJ databases">
        <authorList>
            <person name="Song W.-J."/>
            <person name="Kurnit D.M."/>
        </authorList>
    </citation>
    <scope>NUCLEOTIDE SEQUENCE [LARGE SCALE GENOMIC DNA]</scope>
    <source>
        <strain evidence="1 2">STM7296</strain>
    </source>
</reference>
<gene>
    <name evidence="1" type="ORF">BN2475_630040</name>
</gene>
<dbReference type="STRING" id="1247936.BN2475_630040"/>
<dbReference type="RefSeq" id="WP_094782267.1">
    <property type="nucleotide sequence ID" value="NZ_CYGX02000063.1"/>
</dbReference>
<name>A0A1N7SGT1_9BURK</name>
<dbReference type="Proteomes" id="UP000187012">
    <property type="component" value="Unassembled WGS sequence"/>
</dbReference>
<dbReference type="AlphaFoldDB" id="A0A1N7SGT1"/>
<dbReference type="EMBL" id="CYGX02000063">
    <property type="protein sequence ID" value="SIT46189.1"/>
    <property type="molecule type" value="Genomic_DNA"/>
</dbReference>
<evidence type="ECO:0000313" key="1">
    <source>
        <dbReference type="EMBL" id="SIT46189.1"/>
    </source>
</evidence>
<protein>
    <submittedName>
        <fullName evidence="1">Uncharacterized protein</fullName>
    </submittedName>
</protein>
<accession>A0A1N7SGT1</accession>
<evidence type="ECO:0000313" key="2">
    <source>
        <dbReference type="Proteomes" id="UP000187012"/>
    </source>
</evidence>
<proteinExistence type="predicted"/>
<organism evidence="1 2">
    <name type="scientific">Paraburkholderia ribeironis</name>
    <dbReference type="NCBI Taxonomy" id="1247936"/>
    <lineage>
        <taxon>Bacteria</taxon>
        <taxon>Pseudomonadati</taxon>
        <taxon>Pseudomonadota</taxon>
        <taxon>Betaproteobacteria</taxon>
        <taxon>Burkholderiales</taxon>
        <taxon>Burkholderiaceae</taxon>
        <taxon>Paraburkholderia</taxon>
    </lineage>
</organism>
<sequence length="179" mass="20334">MDSAVSRPPRTIPPQPTIAWFLRDLIPDKLWNDFDIGNVRDGQIAAIQRALLRHGGRDAWLRFVEQTRTVLPQLLSVSIFDEMCGAVGEFDTWPRDLRLDCHPVLSVYVSGRLLHPTITLHCYAKFEFANAGQRRSGEYTMAVTEIALRHANQFLIESVRGRHFVRAPPVQPAQPVLPQ</sequence>